<dbReference type="PANTHER" id="PTHR14002">
    <property type="entry name" value="ENDOGLIN/TGF-BETA RECEPTOR TYPE III"/>
    <property type="match status" value="1"/>
</dbReference>
<name>A0A3Q2YZY1_HIPCM</name>
<keyword evidence="2" id="KW-0732">Signal</keyword>
<dbReference type="Ensembl" id="ENSHCOT00000016507.1">
    <property type="protein sequence ID" value="ENSHCOP00000023869.1"/>
    <property type="gene ID" value="ENSHCOG00000012749.1"/>
</dbReference>
<dbReference type="PROSITE" id="PS51034">
    <property type="entry name" value="ZP_2"/>
    <property type="match status" value="1"/>
</dbReference>
<dbReference type="SUPFAM" id="SSF57196">
    <property type="entry name" value="EGF/Laminin"/>
    <property type="match status" value="1"/>
</dbReference>
<evidence type="ECO:0000313" key="7">
    <source>
        <dbReference type="Proteomes" id="UP000264820"/>
    </source>
</evidence>
<dbReference type="InterPro" id="IPR049883">
    <property type="entry name" value="NOTCH1_EGF-like"/>
</dbReference>
<feature type="compositionally biased region" description="Polar residues" evidence="4">
    <location>
        <begin position="54"/>
        <end position="76"/>
    </location>
</feature>
<dbReference type="Proteomes" id="UP000264820">
    <property type="component" value="Unplaced"/>
</dbReference>
<dbReference type="SMART" id="SM00179">
    <property type="entry name" value="EGF_CA"/>
    <property type="match status" value="1"/>
</dbReference>
<keyword evidence="1" id="KW-0245">EGF-like domain</keyword>
<dbReference type="CDD" id="cd00054">
    <property type="entry name" value="EGF_CA"/>
    <property type="match status" value="1"/>
</dbReference>
<feature type="region of interest" description="Disordered" evidence="4">
    <location>
        <begin position="50"/>
        <end position="76"/>
    </location>
</feature>
<dbReference type="Gene3D" id="2.10.25.10">
    <property type="entry name" value="Laminin"/>
    <property type="match status" value="1"/>
</dbReference>
<reference evidence="6" key="2">
    <citation type="submission" date="2025-09" db="UniProtKB">
        <authorList>
            <consortium name="Ensembl"/>
        </authorList>
    </citation>
    <scope>IDENTIFICATION</scope>
</reference>
<dbReference type="GeneTree" id="ENSGT00940000159975"/>
<dbReference type="InterPro" id="IPR042235">
    <property type="entry name" value="ZP-C_dom"/>
</dbReference>
<dbReference type="InterPro" id="IPR055355">
    <property type="entry name" value="ZP-C"/>
</dbReference>
<feature type="domain" description="ZP" evidence="5">
    <location>
        <begin position="93"/>
        <end position="338"/>
    </location>
</feature>
<evidence type="ECO:0000259" key="5">
    <source>
        <dbReference type="PROSITE" id="PS51034"/>
    </source>
</evidence>
<evidence type="ECO:0000313" key="6">
    <source>
        <dbReference type="Ensembl" id="ENSHCOP00000023869.1"/>
    </source>
</evidence>
<evidence type="ECO:0000256" key="2">
    <source>
        <dbReference type="ARBA" id="ARBA00022729"/>
    </source>
</evidence>
<evidence type="ECO:0000256" key="1">
    <source>
        <dbReference type="ARBA" id="ARBA00022536"/>
    </source>
</evidence>
<dbReference type="InterPro" id="IPR001507">
    <property type="entry name" value="ZP_dom"/>
</dbReference>
<dbReference type="SMART" id="SM00241">
    <property type="entry name" value="ZP"/>
    <property type="match status" value="1"/>
</dbReference>
<evidence type="ECO:0000256" key="4">
    <source>
        <dbReference type="SAM" id="MobiDB-lite"/>
    </source>
</evidence>
<protein>
    <recommendedName>
        <fullName evidence="5">ZP domain-containing protein</fullName>
    </recommendedName>
</protein>
<keyword evidence="7" id="KW-1185">Reference proteome</keyword>
<dbReference type="GO" id="GO:0005509">
    <property type="term" value="F:calcium ion binding"/>
    <property type="evidence" value="ECO:0007669"/>
    <property type="project" value="InterPro"/>
</dbReference>
<dbReference type="Pfam" id="PF00100">
    <property type="entry name" value="Zona_pellucida"/>
    <property type="match status" value="1"/>
</dbReference>
<dbReference type="Gene3D" id="2.60.40.4100">
    <property type="entry name" value="Zona pellucida, ZP-C domain"/>
    <property type="match status" value="1"/>
</dbReference>
<accession>A0A3Q2YZY1</accession>
<dbReference type="AlphaFoldDB" id="A0A3Q2YZY1"/>
<proteinExistence type="predicted"/>
<keyword evidence="3" id="KW-1015">Disulfide bond</keyword>
<sequence>PGENDCSQWAMCTNTWGSYTCSCLDGFMDTEPQRPGRTCQGSVSHTIETAPHASETTTPPKTYRTQHTVPNLDLTSNDTSHRMSPILGDISVDCKVTGITVTIAREFLVKNNIREDTLHLGHQECGVSGFNASHAQLIVEWNECVTIFTQSYYMASAMLFNTMDTYTSSNGTLEAPKLRLEVPVICTYTRSMLMSANFGSMGYELIQDVITSAGMFQVTVQLLNGTFPLPYNYSLSPEEAVVVEVSMNTSAEEIKVVIYSCWATPTQNPLDNKRFVFLDNRCALNMYTDVLMNGNSSTSRVSVQIFSFVDVNLIYLHCHVQICLQIGSDICVPVSVTAFIVQPRPLFFFPLKHICLFFLFRTVCEEQLGLPTPLEEHSVRLGLCLNRKKVSAGQLLYNRFESRLTDKRIAFNPVHCSNRCPSKG</sequence>
<dbReference type="InterPro" id="IPR001881">
    <property type="entry name" value="EGF-like_Ca-bd_dom"/>
</dbReference>
<organism evidence="6 7">
    <name type="scientific">Hippocampus comes</name>
    <name type="common">Tiger tail seahorse</name>
    <dbReference type="NCBI Taxonomy" id="109280"/>
    <lineage>
        <taxon>Eukaryota</taxon>
        <taxon>Metazoa</taxon>
        <taxon>Chordata</taxon>
        <taxon>Craniata</taxon>
        <taxon>Vertebrata</taxon>
        <taxon>Euteleostomi</taxon>
        <taxon>Actinopterygii</taxon>
        <taxon>Neopterygii</taxon>
        <taxon>Teleostei</taxon>
        <taxon>Neoteleostei</taxon>
        <taxon>Acanthomorphata</taxon>
        <taxon>Syngnathiaria</taxon>
        <taxon>Syngnathiformes</taxon>
        <taxon>Syngnathoidei</taxon>
        <taxon>Syngnathidae</taxon>
        <taxon>Hippocampus</taxon>
    </lineage>
</organism>
<evidence type="ECO:0000256" key="3">
    <source>
        <dbReference type="ARBA" id="ARBA00023157"/>
    </source>
</evidence>
<dbReference type="PANTHER" id="PTHR14002:SF22">
    <property type="entry name" value="UROMODULIN-LIKE 1"/>
    <property type="match status" value="1"/>
</dbReference>
<dbReference type="Gene3D" id="2.60.40.3210">
    <property type="entry name" value="Zona pellucida, ZP-N domain"/>
    <property type="match status" value="1"/>
</dbReference>
<dbReference type="Pfam" id="PF07645">
    <property type="entry name" value="EGF_CA"/>
    <property type="match status" value="1"/>
</dbReference>
<reference evidence="6" key="1">
    <citation type="submission" date="2025-08" db="UniProtKB">
        <authorList>
            <consortium name="Ensembl"/>
        </authorList>
    </citation>
    <scope>IDENTIFICATION</scope>
</reference>
<dbReference type="STRING" id="109280.ENSHCOP00000023869"/>
<dbReference type="OMA" id="IASPIHC"/>